<evidence type="ECO:0000313" key="2">
    <source>
        <dbReference type="EMBL" id="KIK27053.1"/>
    </source>
</evidence>
<accession>A0A0D0A4W6</accession>
<reference evidence="3" key="2">
    <citation type="submission" date="2015-01" db="EMBL/GenBank/DDBJ databases">
        <title>Evolutionary Origins and Diversification of the Mycorrhizal Mutualists.</title>
        <authorList>
            <consortium name="DOE Joint Genome Institute"/>
            <consortium name="Mycorrhizal Genomics Consortium"/>
            <person name="Kohler A."/>
            <person name="Kuo A."/>
            <person name="Nagy L.G."/>
            <person name="Floudas D."/>
            <person name="Copeland A."/>
            <person name="Barry K.W."/>
            <person name="Cichocki N."/>
            <person name="Veneault-Fourrey C."/>
            <person name="LaButti K."/>
            <person name="Lindquist E.A."/>
            <person name="Lipzen A."/>
            <person name="Lundell T."/>
            <person name="Morin E."/>
            <person name="Murat C."/>
            <person name="Riley R."/>
            <person name="Ohm R."/>
            <person name="Sun H."/>
            <person name="Tunlid A."/>
            <person name="Henrissat B."/>
            <person name="Grigoriev I.V."/>
            <person name="Hibbett D.S."/>
            <person name="Martin F."/>
        </authorList>
    </citation>
    <scope>NUCLEOTIDE SEQUENCE [LARGE SCALE GENOMIC DNA]</scope>
    <source>
        <strain evidence="3">441</strain>
    </source>
</reference>
<gene>
    <name evidence="2" type="ORF">PISMIDRAFT_219217</name>
</gene>
<dbReference type="AlphaFoldDB" id="A0A0D0A4W6"/>
<dbReference type="STRING" id="765257.A0A0D0A4W6"/>
<name>A0A0D0A4W6_9AGAM</name>
<protein>
    <submittedName>
        <fullName evidence="2">Uncharacterized protein</fullName>
    </submittedName>
</protein>
<feature type="compositionally biased region" description="Basic and acidic residues" evidence="1">
    <location>
        <begin position="271"/>
        <end position="284"/>
    </location>
</feature>
<organism evidence="2 3">
    <name type="scientific">Pisolithus microcarpus 441</name>
    <dbReference type="NCBI Taxonomy" id="765257"/>
    <lineage>
        <taxon>Eukaryota</taxon>
        <taxon>Fungi</taxon>
        <taxon>Dikarya</taxon>
        <taxon>Basidiomycota</taxon>
        <taxon>Agaricomycotina</taxon>
        <taxon>Agaricomycetes</taxon>
        <taxon>Agaricomycetidae</taxon>
        <taxon>Boletales</taxon>
        <taxon>Sclerodermatineae</taxon>
        <taxon>Pisolithaceae</taxon>
        <taxon>Pisolithus</taxon>
    </lineage>
</organism>
<reference evidence="2 3" key="1">
    <citation type="submission" date="2014-04" db="EMBL/GenBank/DDBJ databases">
        <authorList>
            <consortium name="DOE Joint Genome Institute"/>
            <person name="Kuo A."/>
            <person name="Kohler A."/>
            <person name="Costa M.D."/>
            <person name="Nagy L.G."/>
            <person name="Floudas D."/>
            <person name="Copeland A."/>
            <person name="Barry K.W."/>
            <person name="Cichocki N."/>
            <person name="Veneault-Fourrey C."/>
            <person name="LaButti K."/>
            <person name="Lindquist E.A."/>
            <person name="Lipzen A."/>
            <person name="Lundell T."/>
            <person name="Morin E."/>
            <person name="Murat C."/>
            <person name="Sun H."/>
            <person name="Tunlid A."/>
            <person name="Henrissat B."/>
            <person name="Grigoriev I.V."/>
            <person name="Hibbett D.S."/>
            <person name="Martin F."/>
            <person name="Nordberg H.P."/>
            <person name="Cantor M.N."/>
            <person name="Hua S.X."/>
        </authorList>
    </citation>
    <scope>NUCLEOTIDE SEQUENCE [LARGE SCALE GENOMIC DNA]</scope>
    <source>
        <strain evidence="2 3">441</strain>
    </source>
</reference>
<sequence>MESNKRKRAASSELPTHARITYHAGPRAFERLFKERSLQELKDVVRRKLGLGSEATVKLKQMRSNALLDLDDDDDFEALRAQALRDAGSTIDIGVTVEEDQSKVPATSTAVTDGPQESIPVTSRGAGSVTKKRKMAFGDDATATTPQAVAHRTERGGEPGGEPKSKARGKKVKPPPKDTHSAAESTQGLPAQPETEADSVTATTKPNVEGEHAGEPPKKRQKRAKEKVVHPSNEPATPGAGLATGERLESIEVLKDSEASKSGRISPPTDNIRERARMAERPIDESPTEAVPPASIKKLAQPRKSKSQASRKVVLSISDRASRQKLTGSDSL</sequence>
<feature type="compositionally biased region" description="Basic and acidic residues" evidence="1">
    <location>
        <begin position="208"/>
        <end position="218"/>
    </location>
</feature>
<feature type="region of interest" description="Disordered" evidence="1">
    <location>
        <begin position="96"/>
        <end position="332"/>
    </location>
</feature>
<feature type="compositionally biased region" description="Basic and acidic residues" evidence="1">
    <location>
        <begin position="246"/>
        <end position="261"/>
    </location>
</feature>
<evidence type="ECO:0000256" key="1">
    <source>
        <dbReference type="SAM" id="MobiDB-lite"/>
    </source>
</evidence>
<feature type="compositionally biased region" description="Basic and acidic residues" evidence="1">
    <location>
        <begin position="151"/>
        <end position="165"/>
    </location>
</feature>
<dbReference type="OrthoDB" id="3357439at2759"/>
<dbReference type="Proteomes" id="UP000054018">
    <property type="component" value="Unassembled WGS sequence"/>
</dbReference>
<proteinExistence type="predicted"/>
<keyword evidence="3" id="KW-1185">Reference proteome</keyword>
<evidence type="ECO:0000313" key="3">
    <source>
        <dbReference type="Proteomes" id="UP000054018"/>
    </source>
</evidence>
<dbReference type="HOGENOM" id="CLU_909623_0_0_1"/>
<dbReference type="EMBL" id="KN833698">
    <property type="protein sequence ID" value="KIK27053.1"/>
    <property type="molecule type" value="Genomic_DNA"/>
</dbReference>